<organism evidence="1 2">
    <name type="scientific">Polyangium sorediatum</name>
    <dbReference type="NCBI Taxonomy" id="889274"/>
    <lineage>
        <taxon>Bacteria</taxon>
        <taxon>Pseudomonadati</taxon>
        <taxon>Myxococcota</taxon>
        <taxon>Polyangia</taxon>
        <taxon>Polyangiales</taxon>
        <taxon>Polyangiaceae</taxon>
        <taxon>Polyangium</taxon>
    </lineage>
</organism>
<reference evidence="1 2" key="1">
    <citation type="submission" date="2023-04" db="EMBL/GenBank/DDBJ databases">
        <title>The genome sequence of Polyangium sorediatum DSM14670.</title>
        <authorList>
            <person name="Zhang X."/>
        </authorList>
    </citation>
    <scope>NUCLEOTIDE SEQUENCE [LARGE SCALE GENOMIC DNA]</scope>
    <source>
        <strain evidence="1 2">DSM 14670</strain>
    </source>
</reference>
<evidence type="ECO:0000313" key="2">
    <source>
        <dbReference type="Proteomes" id="UP001160301"/>
    </source>
</evidence>
<evidence type="ECO:0000313" key="1">
    <source>
        <dbReference type="EMBL" id="MDI1431177.1"/>
    </source>
</evidence>
<dbReference type="SUPFAM" id="SSF75011">
    <property type="entry name" value="3-carboxy-cis,cis-mucoante lactonizing enzyme"/>
    <property type="match status" value="1"/>
</dbReference>
<evidence type="ECO:0008006" key="3">
    <source>
        <dbReference type="Google" id="ProtNLM"/>
    </source>
</evidence>
<dbReference type="RefSeq" id="WP_136972994.1">
    <property type="nucleotide sequence ID" value="NZ_JARZHI010000012.1"/>
</dbReference>
<sequence length="701" mass="74555">MATYTLLKALSDARGTFYYAPTPREGNTEVPRLYFVSDDGRLRRIRMAPYEIIYSGNVKITKSSTSSYRLDGAVDTVDVRWNASGSFVSLGARVRVAQIASLPPNGFSAISVAMLEAMAITGTSFPEDGQSGAGHHYAVKTSEGNFAKVRIYKDATSNETRMEWVTYRTSNEPELVETDLGSPTDVIVKEVAAGDLVAYVCGADEDGNGYVYAGGVVHADGFGSPKQMVFTPDGGTILLADGSTLWAIDANLDNPFSAVDLLAGSGLEVRGVAVTKAGDRVYLSGVDGSIYSGTLRLAENKVHVDATPGGAPKPFAGPLSPDPLTLHWADEAQTALLATLVGGAPADHKLLLIPLSDPSDARDLLEGVTINGAKPEPRSIEVIKELRFAMTSDAGVGELDTGLPLGLNVPLGIGHVPFQAILDSGVKTGLADTVTPPELQGYFYKVKDVPFGGTLHLMLNHAKAHAEGYHSYQIRFLKDGEARQITASFSDLKWDGSGRFVASPVKAETVGSSVGCYPVRDPDDLWYNPHLGALLNTTGFPNGVHTLEIKFLDATGNAVAVFSRDIFIENAPSRVKFLNFLVNGQTLNSACGASQYVSKEDPVTLGFEAGYDGLTNANYNLRVIVGAKVLAERSGVFDPNTPLFNQAFPKLRDLMGKCNIATITASMSISPRVINGYNYIGGASTSAGFSLVPASFDIDEP</sequence>
<dbReference type="InterPro" id="IPR015943">
    <property type="entry name" value="WD40/YVTN_repeat-like_dom_sf"/>
</dbReference>
<comment type="caution">
    <text evidence="1">The sequence shown here is derived from an EMBL/GenBank/DDBJ whole genome shotgun (WGS) entry which is preliminary data.</text>
</comment>
<dbReference type="Gene3D" id="2.130.10.10">
    <property type="entry name" value="YVTN repeat-like/Quinoprotein amine dehydrogenase"/>
    <property type="match status" value="1"/>
</dbReference>
<keyword evidence="2" id="KW-1185">Reference proteome</keyword>
<dbReference type="Proteomes" id="UP001160301">
    <property type="component" value="Unassembled WGS sequence"/>
</dbReference>
<proteinExistence type="predicted"/>
<accession>A0ABT6NSN6</accession>
<gene>
    <name evidence="1" type="ORF">QHF89_16910</name>
</gene>
<dbReference type="EMBL" id="JARZHI010000012">
    <property type="protein sequence ID" value="MDI1431177.1"/>
    <property type="molecule type" value="Genomic_DNA"/>
</dbReference>
<protein>
    <recommendedName>
        <fullName evidence="3">Ig-like domain-containing protein</fullName>
    </recommendedName>
</protein>
<name>A0ABT6NSN6_9BACT</name>